<dbReference type="Proteomes" id="UP001234297">
    <property type="component" value="Chromosome 4"/>
</dbReference>
<evidence type="ECO:0000313" key="2">
    <source>
        <dbReference type="Proteomes" id="UP001234297"/>
    </source>
</evidence>
<organism evidence="1 2">
    <name type="scientific">Persea americana</name>
    <name type="common">Avocado</name>
    <dbReference type="NCBI Taxonomy" id="3435"/>
    <lineage>
        <taxon>Eukaryota</taxon>
        <taxon>Viridiplantae</taxon>
        <taxon>Streptophyta</taxon>
        <taxon>Embryophyta</taxon>
        <taxon>Tracheophyta</taxon>
        <taxon>Spermatophyta</taxon>
        <taxon>Magnoliopsida</taxon>
        <taxon>Magnoliidae</taxon>
        <taxon>Laurales</taxon>
        <taxon>Lauraceae</taxon>
        <taxon>Persea</taxon>
    </lineage>
</organism>
<keyword evidence="2" id="KW-1185">Reference proteome</keyword>
<reference evidence="1 2" key="1">
    <citation type="journal article" date="2022" name="Hortic Res">
        <title>A haplotype resolved chromosomal level avocado genome allows analysis of novel avocado genes.</title>
        <authorList>
            <person name="Nath O."/>
            <person name="Fletcher S.J."/>
            <person name="Hayward A."/>
            <person name="Shaw L.M."/>
            <person name="Masouleh A.K."/>
            <person name="Furtado A."/>
            <person name="Henry R.J."/>
            <person name="Mitter N."/>
        </authorList>
    </citation>
    <scope>NUCLEOTIDE SEQUENCE [LARGE SCALE GENOMIC DNA]</scope>
    <source>
        <strain evidence="2">cv. Hass</strain>
    </source>
</reference>
<proteinExistence type="predicted"/>
<protein>
    <submittedName>
        <fullName evidence="1">Uncharacterized protein</fullName>
    </submittedName>
</protein>
<accession>A0ACC2K8D4</accession>
<name>A0ACC2K8D4_PERAE</name>
<comment type="caution">
    <text evidence="1">The sequence shown here is derived from an EMBL/GenBank/DDBJ whole genome shotgun (WGS) entry which is preliminary data.</text>
</comment>
<evidence type="ECO:0000313" key="1">
    <source>
        <dbReference type="EMBL" id="KAJ8617367.1"/>
    </source>
</evidence>
<sequence length="1074" mass="119587">MKLLPPIPRSDNCVILCWLLLLTSINLICFAESVTLLKNESDRLSLLAVKDEISDDPNGVLSSWNNSRHFCMWYGVTCSRRHPQRVLALNLSYQSLRGSLSPHIGNLSFLKTIALYNNTLEGHIPQEIGHLFRLRNLAIINNSFDGEIPNNLTNCLQLRFLSLYDNKLVGHIPPKLGNLSLLTNLYLHDNSLDGSIPQELGRLANLQFLHLSGNSFNGEIPQNLTNCLQLRFLNLYSNKLVGKIPSDIGYLSKLYFLGLGRNNLTSHIPPPLGNLSLITSLYLGENNLDGRIPKELCRLVNLQGLIIGENKLSGMIPSSLYNLSSIRVLDVGSNRLNGSLPPELGLIFPNLEELYLGGNRFTGLIPVSLGNASRLYDISAGSNYFSGSLPMNLGRLKGLVWLAAFDNQLVNEKNEEFTFITSLTNCSGLKRLDLSDNQFSGILPNSIANLSTQLTWLSLYGNQFFGPIPRGLENLANLILLNLGYNLFTGTIPIHLMKLKRLQELFMYGNKLLGKIPISIGNLAQLSSLDLGGNDLQGSIPLSLGKCRHLQYLYLDGNNLSGTIPNQVVDIPSLLSINIGMNHLTGTLPLDIDQSKNLVWLNISNNRLSGEIPPSLSALIFLQVLDLSHNKFTGHIPSNLVQLLSLQFLNLSFNNLEGEVPEHGIFQNSSAISILGNAKLCGGIPKLQLPKCPKQDFKKQQRPFSRRVIIIILAAVILFSLILLCFLAIPSKKLREKLASKSSMRKSYLQVTYGELFKATDGFSSANLIGEGSYSSVYRGIVDRMERIVAIKILNLLQRRASKSFIAECRALSSICHRNIVKVLTVCSSIDFYGNDFKALILEYMSNGSLDSWLHQNANEYHQLRFVSLIQRLNVAIDIACALDYLHHHCPTTILHCDLKPSNVLLDDDMVAHVGDFGLARILSDDINDSRTQTNSLAIRGSIGYVAPEYGMGANPSTYGDVYSYGILLLEMLTGKRPSDDMFKNNLNLHQFAKMALPEHVMEIIDRQLLSHENEVIRQSEIHNKLRSIMHETLISLVKIGASCSNDSPRERMEMKDVVIELHKVRDFYLSAEK</sequence>
<gene>
    <name evidence="1" type="ORF">MRB53_013553</name>
</gene>
<dbReference type="EMBL" id="CM056812">
    <property type="protein sequence ID" value="KAJ8617367.1"/>
    <property type="molecule type" value="Genomic_DNA"/>
</dbReference>